<sequence length="613" mass="67989">MVNVLVIGSALVAATLLYSVAGLYTNYQKVRKTGIPVIVSPFYTFNPLWIIAQSWFAPRKWFLPLCRLLPEPFSLFTRVVLMDWPKEDGCELHDRFGPAFWVISPGTIQLMCSDPVANEEIISKYKAWPKPPEHVAALGMYGPNVLTVEGEDWTRHKRIIGPCFNERTSVLVWEETMRQVQEMLDRRIFADPDHTHKTLCEDSRTIALHSFMGVGLGAPQDFSTGARQKSDGRQFSFRDSLTSVLHELILTTVASELPPAILKYLPKYISEKKIAFDEAGLYISDLVKKQEEASVTNGSGAGSESADKKRNTFLATLVSNARDDATAAAAEGAKGAVGGNRKTGFSKQDLMGNMFVMSFAGHDTTASSLAFTVGMLATRPDYQRWIQEEIDGVLALGIDRGDYKNLFPKLKRCQALLFETLRVFHPALLVTRQATTDNQMNVVLSPEDSAQKTAIQVPAGTLVHANLHATYMSPKLWGPDCEEWKPKRFIIPANTEKPGWPEYRPEPAGQTAEKLVAPPLALSSFWSMGPRICLGMKFSQVEFAVAMFTAFSQASVDPVPRPEVVARSSSAEAAVQEARVELKGVLDRSGFGTTGPLLHITEPEKIVLRWHKR</sequence>
<keyword evidence="6" id="KW-0560">Oxidoreductase</keyword>
<evidence type="ECO:0000256" key="4">
    <source>
        <dbReference type="ARBA" id="ARBA00022723"/>
    </source>
</evidence>
<evidence type="ECO:0000313" key="7">
    <source>
        <dbReference type="EMBL" id="KAK8862716.1"/>
    </source>
</evidence>
<evidence type="ECO:0000256" key="6">
    <source>
        <dbReference type="RuleBase" id="RU000461"/>
    </source>
</evidence>
<keyword evidence="4 6" id="KW-0479">Metal-binding</keyword>
<dbReference type="InterPro" id="IPR017972">
    <property type="entry name" value="Cyt_P450_CS"/>
</dbReference>
<dbReference type="PANTHER" id="PTHR24305">
    <property type="entry name" value="CYTOCHROME P450"/>
    <property type="match status" value="1"/>
</dbReference>
<dbReference type="PROSITE" id="PS00086">
    <property type="entry name" value="CYTOCHROME_P450"/>
    <property type="match status" value="1"/>
</dbReference>
<comment type="caution">
    <text evidence="7">The sequence shown here is derived from an EMBL/GenBank/DDBJ whole genome shotgun (WGS) entry which is preliminary data.</text>
</comment>
<comment type="similarity">
    <text evidence="2 6">Belongs to the cytochrome P450 family.</text>
</comment>
<name>A0ABR2IH99_9PEZI</name>
<dbReference type="PRINTS" id="PR00385">
    <property type="entry name" value="P450"/>
</dbReference>
<dbReference type="SUPFAM" id="SSF48264">
    <property type="entry name" value="Cytochrome P450"/>
    <property type="match status" value="1"/>
</dbReference>
<keyword evidence="6" id="KW-0503">Monooxygenase</keyword>
<dbReference type="InterPro" id="IPR050121">
    <property type="entry name" value="Cytochrome_P450_monoxygenase"/>
</dbReference>
<evidence type="ECO:0000256" key="5">
    <source>
        <dbReference type="ARBA" id="ARBA00023004"/>
    </source>
</evidence>
<dbReference type="Proteomes" id="UP001390339">
    <property type="component" value="Unassembled WGS sequence"/>
</dbReference>
<comment type="cofactor">
    <cofactor evidence="1">
        <name>heme</name>
        <dbReference type="ChEBI" id="CHEBI:30413"/>
    </cofactor>
</comment>
<keyword evidence="3 6" id="KW-0349">Heme</keyword>
<proteinExistence type="inferred from homology"/>
<dbReference type="PANTHER" id="PTHR24305:SF166">
    <property type="entry name" value="CYTOCHROME P450 12A4, MITOCHONDRIAL-RELATED"/>
    <property type="match status" value="1"/>
</dbReference>
<dbReference type="InterPro" id="IPR036396">
    <property type="entry name" value="Cyt_P450_sf"/>
</dbReference>
<protein>
    <submittedName>
        <fullName evidence="7">Cytochrome P450</fullName>
    </submittedName>
</protein>
<keyword evidence="8" id="KW-1185">Reference proteome</keyword>
<keyword evidence="5 6" id="KW-0408">Iron</keyword>
<dbReference type="EMBL" id="JAPCWZ010000005">
    <property type="protein sequence ID" value="KAK8862716.1"/>
    <property type="molecule type" value="Genomic_DNA"/>
</dbReference>
<gene>
    <name evidence="7" type="ORF">PGQ11_008951</name>
</gene>
<dbReference type="InterPro" id="IPR001128">
    <property type="entry name" value="Cyt_P450"/>
</dbReference>
<organism evidence="7 8">
    <name type="scientific">Apiospora arundinis</name>
    <dbReference type="NCBI Taxonomy" id="335852"/>
    <lineage>
        <taxon>Eukaryota</taxon>
        <taxon>Fungi</taxon>
        <taxon>Dikarya</taxon>
        <taxon>Ascomycota</taxon>
        <taxon>Pezizomycotina</taxon>
        <taxon>Sordariomycetes</taxon>
        <taxon>Xylariomycetidae</taxon>
        <taxon>Amphisphaeriales</taxon>
        <taxon>Apiosporaceae</taxon>
        <taxon>Apiospora</taxon>
    </lineage>
</organism>
<evidence type="ECO:0000256" key="1">
    <source>
        <dbReference type="ARBA" id="ARBA00001971"/>
    </source>
</evidence>
<evidence type="ECO:0000256" key="3">
    <source>
        <dbReference type="ARBA" id="ARBA00022617"/>
    </source>
</evidence>
<reference evidence="7 8" key="1">
    <citation type="journal article" date="2024" name="IMA Fungus">
        <title>Apiospora arundinis, a panoply of carbohydrate-active enzymes and secondary metabolites.</title>
        <authorList>
            <person name="Sorensen T."/>
            <person name="Petersen C."/>
            <person name="Muurmann A.T."/>
            <person name="Christiansen J.V."/>
            <person name="Brundto M.L."/>
            <person name="Overgaard C.K."/>
            <person name="Boysen A.T."/>
            <person name="Wollenberg R.D."/>
            <person name="Larsen T.O."/>
            <person name="Sorensen J.L."/>
            <person name="Nielsen K.L."/>
            <person name="Sondergaard T.E."/>
        </authorList>
    </citation>
    <scope>NUCLEOTIDE SEQUENCE [LARGE SCALE GENOMIC DNA]</scope>
    <source>
        <strain evidence="7 8">AAU 773</strain>
    </source>
</reference>
<evidence type="ECO:0000313" key="8">
    <source>
        <dbReference type="Proteomes" id="UP001390339"/>
    </source>
</evidence>
<dbReference type="Gene3D" id="1.10.630.10">
    <property type="entry name" value="Cytochrome P450"/>
    <property type="match status" value="1"/>
</dbReference>
<accession>A0ABR2IH99</accession>
<evidence type="ECO:0000256" key="2">
    <source>
        <dbReference type="ARBA" id="ARBA00010617"/>
    </source>
</evidence>
<dbReference type="Pfam" id="PF00067">
    <property type="entry name" value="p450"/>
    <property type="match status" value="1"/>
</dbReference>